<protein>
    <submittedName>
        <fullName evidence="4">Iron complex transport system substrate-binding protein</fullName>
    </submittedName>
</protein>
<dbReference type="PANTHER" id="PTHR30535:SF34">
    <property type="entry name" value="MOLYBDATE-BINDING PROTEIN MOLA"/>
    <property type="match status" value="1"/>
</dbReference>
<dbReference type="InterPro" id="IPR002491">
    <property type="entry name" value="ABC_transptr_periplasmic_BD"/>
</dbReference>
<dbReference type="STRING" id="56779.SAMN05421834_1326"/>
<dbReference type="Proteomes" id="UP000185669">
    <property type="component" value="Unassembled WGS sequence"/>
</dbReference>
<dbReference type="GO" id="GO:0071281">
    <property type="term" value="P:cellular response to iron ion"/>
    <property type="evidence" value="ECO:0007669"/>
    <property type="project" value="TreeGrafter"/>
</dbReference>
<evidence type="ECO:0000313" key="5">
    <source>
        <dbReference type="Proteomes" id="UP000185669"/>
    </source>
</evidence>
<evidence type="ECO:0000256" key="2">
    <source>
        <dbReference type="ARBA" id="ARBA00022729"/>
    </source>
</evidence>
<dbReference type="EMBL" id="FTNC01000032">
    <property type="protein sequence ID" value="SIR51611.1"/>
    <property type="molecule type" value="Genomic_DNA"/>
</dbReference>
<dbReference type="InterPro" id="IPR054828">
    <property type="entry name" value="Vit_B12_bind_prot"/>
</dbReference>
<name>A0A1N7BJP8_9FIRM</name>
<proteinExistence type="inferred from homology"/>
<evidence type="ECO:0000256" key="1">
    <source>
        <dbReference type="ARBA" id="ARBA00008814"/>
    </source>
</evidence>
<evidence type="ECO:0000259" key="3">
    <source>
        <dbReference type="PROSITE" id="PS50983"/>
    </source>
</evidence>
<dbReference type="NCBIfam" id="NF038402">
    <property type="entry name" value="TroA_like"/>
    <property type="match status" value="1"/>
</dbReference>
<comment type="similarity">
    <text evidence="1">Belongs to the bacterial solute-binding protein 8 family.</text>
</comment>
<dbReference type="OrthoDB" id="9816357at2"/>
<dbReference type="AlphaFoldDB" id="A0A1N7BJP8"/>
<dbReference type="RefSeq" id="WP_076546058.1">
    <property type="nucleotide sequence ID" value="NZ_FTNC01000032.1"/>
</dbReference>
<evidence type="ECO:0000313" key="4">
    <source>
        <dbReference type="EMBL" id="SIR51611.1"/>
    </source>
</evidence>
<accession>A0A1N7BJP8</accession>
<sequence>MKNIKFSLFLLILLIFAAAIPISAQEFPLNYTDELGRDITINKEVERIITLAPGMTEVIYALGLEDKLVAVSSACDYPSEALQKEDVGRIDEPNIEKIVALEPDLVIAESVTPIESLERLTELGIKNIGFKPVSINDTINMIEEIAYLTSAEEAGTELSSKMKVNYQHLRALVKGKLKNNDRKRVFYEIWSDPLYTAGQGTFIDSLIQDAGGYNIGREAEGSWPTYSLESLIAADPEVYISSAHSAPDGLTLEDLRGRELFREISAFKNNRLYLVDQNLVNRPSPRIIEGYKQFIQAIFPDLKEEIN</sequence>
<dbReference type="Pfam" id="PF01497">
    <property type="entry name" value="Peripla_BP_2"/>
    <property type="match status" value="1"/>
</dbReference>
<feature type="domain" description="Fe/B12 periplasmic-binding" evidence="3">
    <location>
        <begin position="47"/>
        <end position="306"/>
    </location>
</feature>
<organism evidence="4 5">
    <name type="scientific">Halanaerobium kushneri</name>
    <dbReference type="NCBI Taxonomy" id="56779"/>
    <lineage>
        <taxon>Bacteria</taxon>
        <taxon>Bacillati</taxon>
        <taxon>Bacillota</taxon>
        <taxon>Clostridia</taxon>
        <taxon>Halanaerobiales</taxon>
        <taxon>Halanaerobiaceae</taxon>
        <taxon>Halanaerobium</taxon>
    </lineage>
</organism>
<gene>
    <name evidence="4" type="ORF">SAMN05421834_1326</name>
</gene>
<dbReference type="PANTHER" id="PTHR30535">
    <property type="entry name" value="VITAMIN B12-BINDING PROTEIN"/>
    <property type="match status" value="1"/>
</dbReference>
<dbReference type="InterPro" id="IPR050902">
    <property type="entry name" value="ABC_Transporter_SBP"/>
</dbReference>
<dbReference type="PROSITE" id="PS50983">
    <property type="entry name" value="FE_B12_PBP"/>
    <property type="match status" value="1"/>
</dbReference>
<dbReference type="CDD" id="cd01144">
    <property type="entry name" value="BtuF"/>
    <property type="match status" value="1"/>
</dbReference>
<reference evidence="5" key="1">
    <citation type="submission" date="2017-01" db="EMBL/GenBank/DDBJ databases">
        <authorList>
            <person name="Varghese N."/>
            <person name="Submissions S."/>
        </authorList>
    </citation>
    <scope>NUCLEOTIDE SEQUENCE [LARGE SCALE GENOMIC DNA]</scope>
    <source>
        <strain evidence="5">ATCC 700103</strain>
    </source>
</reference>
<keyword evidence="2" id="KW-0732">Signal</keyword>
<keyword evidence="5" id="KW-1185">Reference proteome</keyword>
<dbReference type="SUPFAM" id="SSF53807">
    <property type="entry name" value="Helical backbone' metal receptor"/>
    <property type="match status" value="1"/>
</dbReference>
<dbReference type="Gene3D" id="3.40.50.1980">
    <property type="entry name" value="Nitrogenase molybdenum iron protein domain"/>
    <property type="match status" value="2"/>
</dbReference>